<dbReference type="Gene3D" id="3.90.1300.10">
    <property type="entry name" value="Amidase signature (AS) domain"/>
    <property type="match status" value="2"/>
</dbReference>
<dbReference type="InterPro" id="IPR036928">
    <property type="entry name" value="AS_sf"/>
</dbReference>
<evidence type="ECO:0000313" key="3">
    <source>
        <dbReference type="Proteomes" id="UP000184330"/>
    </source>
</evidence>
<dbReference type="SUPFAM" id="SSF75304">
    <property type="entry name" value="Amidase signature (AS) enzymes"/>
    <property type="match status" value="1"/>
</dbReference>
<dbReference type="PANTHER" id="PTHR42678">
    <property type="entry name" value="AMIDASE"/>
    <property type="match status" value="1"/>
</dbReference>
<reference evidence="2 3" key="1">
    <citation type="submission" date="2016-03" db="EMBL/GenBank/DDBJ databases">
        <authorList>
            <person name="Ploux O."/>
        </authorList>
    </citation>
    <scope>NUCLEOTIDE SEQUENCE [LARGE SCALE GENOMIC DNA]</scope>
    <source>
        <strain evidence="2 3">UAMH 11012</strain>
    </source>
</reference>
<dbReference type="PANTHER" id="PTHR42678:SF34">
    <property type="entry name" value="OS04G0183300 PROTEIN"/>
    <property type="match status" value="1"/>
</dbReference>
<name>A0A1L7WBR0_9HELO</name>
<evidence type="ECO:0000259" key="1">
    <source>
        <dbReference type="Pfam" id="PF01425"/>
    </source>
</evidence>
<organism evidence="2 3">
    <name type="scientific">Phialocephala subalpina</name>
    <dbReference type="NCBI Taxonomy" id="576137"/>
    <lineage>
        <taxon>Eukaryota</taxon>
        <taxon>Fungi</taxon>
        <taxon>Dikarya</taxon>
        <taxon>Ascomycota</taxon>
        <taxon>Pezizomycotina</taxon>
        <taxon>Leotiomycetes</taxon>
        <taxon>Helotiales</taxon>
        <taxon>Mollisiaceae</taxon>
        <taxon>Phialocephala</taxon>
        <taxon>Phialocephala fortinii species complex</taxon>
    </lineage>
</organism>
<proteinExistence type="predicted"/>
<dbReference type="STRING" id="576137.A0A1L7WBR0"/>
<dbReference type="AlphaFoldDB" id="A0A1L7WBR0"/>
<dbReference type="Pfam" id="PF01425">
    <property type="entry name" value="Amidase"/>
    <property type="match status" value="1"/>
</dbReference>
<accession>A0A1L7WBR0</accession>
<sequence>MTEAALGIDAIRGIFSKCALEGEAERRHCHHYSRGDKILDHSNPCGSPSGSAAGVAAGFAPLTLGTETDGSISQPAGRASLYAIKATVGGIITEGTSPTALSATAPIATTFVPELVEKQESDIVAASDRIEQSGAKVVRDVKLILYQALEINGRDALEEVWDHDFQQNIARFLEGCIDPPSDLWKYSLNTISRITRMKFHNDQGQLEDAIGNHISDEGYEKAKIFIRTAARGNGFDSIFANFDVDLVVSLLDWRVGWMSAAAGYPHANVLLGYSDDFNGRAYGLTIVAGAGHENKIVQFMSTWEASHPKHEKATASARQLGFWKGVYVAMIAMTAARMFKN</sequence>
<dbReference type="Proteomes" id="UP000184330">
    <property type="component" value="Unassembled WGS sequence"/>
</dbReference>
<dbReference type="EMBL" id="FJOG01000001">
    <property type="protein sequence ID" value="CZR50216.1"/>
    <property type="molecule type" value="Genomic_DNA"/>
</dbReference>
<dbReference type="InterPro" id="IPR023631">
    <property type="entry name" value="Amidase_dom"/>
</dbReference>
<gene>
    <name evidence="2" type="ORF">PAC_00088</name>
</gene>
<feature type="domain" description="Amidase" evidence="1">
    <location>
        <begin position="42"/>
        <end position="100"/>
    </location>
</feature>
<dbReference type="OrthoDB" id="566138at2759"/>
<evidence type="ECO:0000313" key="2">
    <source>
        <dbReference type="EMBL" id="CZR50216.1"/>
    </source>
</evidence>
<keyword evidence="3" id="KW-1185">Reference proteome</keyword>
<protein>
    <recommendedName>
        <fullName evidence="1">Amidase domain-containing protein</fullName>
    </recommendedName>
</protein>